<evidence type="ECO:0000256" key="9">
    <source>
        <dbReference type="ARBA" id="ARBA00023306"/>
    </source>
</evidence>
<evidence type="ECO:0000256" key="6">
    <source>
        <dbReference type="ARBA" id="ARBA00023110"/>
    </source>
</evidence>
<dbReference type="InterPro" id="IPR037041">
    <property type="entry name" value="Trigger_fac_C_sf"/>
</dbReference>
<keyword evidence="8 11" id="KW-0413">Isomerase</keyword>
<dbReference type="HAMAP" id="MF_00303">
    <property type="entry name" value="Trigger_factor_Tig"/>
    <property type="match status" value="1"/>
</dbReference>
<feature type="domain" description="PPIase FKBP-type" evidence="14">
    <location>
        <begin position="162"/>
        <end position="222"/>
    </location>
</feature>
<comment type="domain">
    <text evidence="11">Consists of 3 domains; the N-terminus binds the ribosome, the middle domain has PPIase activity, while the C-terminus has intrinsic chaperone activity on its own.</text>
</comment>
<dbReference type="InterPro" id="IPR036611">
    <property type="entry name" value="Trigger_fac_ribosome-bd_sf"/>
</dbReference>
<dbReference type="InterPro" id="IPR005215">
    <property type="entry name" value="Trig_fac"/>
</dbReference>
<name>A0A1G5SDT5_9PROT</name>
<dbReference type="SUPFAM" id="SSF54534">
    <property type="entry name" value="FKBP-like"/>
    <property type="match status" value="1"/>
</dbReference>
<organism evidence="15 16">
    <name type="scientific">Nitrosomonas mobilis</name>
    <dbReference type="NCBI Taxonomy" id="51642"/>
    <lineage>
        <taxon>Bacteria</taxon>
        <taxon>Pseudomonadati</taxon>
        <taxon>Pseudomonadota</taxon>
        <taxon>Betaproteobacteria</taxon>
        <taxon>Nitrosomonadales</taxon>
        <taxon>Nitrosomonadaceae</taxon>
        <taxon>Nitrosomonas</taxon>
    </lineage>
</organism>
<protein>
    <recommendedName>
        <fullName evidence="4 11">Trigger factor</fullName>
        <shortName evidence="11">TF</shortName>
        <ecNumber evidence="3 11">5.2.1.8</ecNumber>
    </recommendedName>
    <alternativeName>
        <fullName evidence="10 11">PPIase</fullName>
    </alternativeName>
</protein>
<dbReference type="FunFam" id="3.10.50.40:FF:000001">
    <property type="entry name" value="Trigger factor"/>
    <property type="match status" value="1"/>
</dbReference>
<dbReference type="AlphaFoldDB" id="A0A1G5SDT5"/>
<dbReference type="Gene3D" id="3.30.70.1050">
    <property type="entry name" value="Trigger factor ribosome-binding domain"/>
    <property type="match status" value="1"/>
</dbReference>
<dbReference type="Gene3D" id="1.10.3120.10">
    <property type="entry name" value="Trigger factor, C-terminal domain"/>
    <property type="match status" value="1"/>
</dbReference>
<evidence type="ECO:0000256" key="5">
    <source>
        <dbReference type="ARBA" id="ARBA00022618"/>
    </source>
</evidence>
<comment type="subcellular location">
    <subcellularLocation>
        <location evidence="11">Cytoplasm</location>
    </subcellularLocation>
    <text evidence="11">About half TF is bound to the ribosome near the polypeptide exit tunnel while the other half is free in the cytoplasm.</text>
</comment>
<evidence type="ECO:0000256" key="3">
    <source>
        <dbReference type="ARBA" id="ARBA00013194"/>
    </source>
</evidence>
<dbReference type="PROSITE" id="PS50059">
    <property type="entry name" value="FKBP_PPIASE"/>
    <property type="match status" value="1"/>
</dbReference>
<keyword evidence="9 11" id="KW-0131">Cell cycle</keyword>
<dbReference type="SUPFAM" id="SSF102735">
    <property type="entry name" value="Trigger factor ribosome-binding domain"/>
    <property type="match status" value="1"/>
</dbReference>
<keyword evidence="16" id="KW-1185">Reference proteome</keyword>
<evidence type="ECO:0000313" key="16">
    <source>
        <dbReference type="Proteomes" id="UP000198729"/>
    </source>
</evidence>
<dbReference type="PANTHER" id="PTHR30560:SF3">
    <property type="entry name" value="TRIGGER FACTOR-LIKE PROTEIN TIG, CHLOROPLASTIC"/>
    <property type="match status" value="1"/>
</dbReference>
<dbReference type="OrthoDB" id="9767721at2"/>
<evidence type="ECO:0000256" key="4">
    <source>
        <dbReference type="ARBA" id="ARBA00016902"/>
    </source>
</evidence>
<dbReference type="GO" id="GO:0043335">
    <property type="term" value="P:protein unfolding"/>
    <property type="evidence" value="ECO:0007669"/>
    <property type="project" value="TreeGrafter"/>
</dbReference>
<comment type="function">
    <text evidence="11">Involved in protein export. Acts as a chaperone by maintaining the newly synthesized protein in an open conformation. Functions as a peptidyl-prolyl cis-trans isomerase.</text>
</comment>
<dbReference type="GO" id="GO:0051301">
    <property type="term" value="P:cell division"/>
    <property type="evidence" value="ECO:0007669"/>
    <property type="project" value="UniProtKB-KW"/>
</dbReference>
<dbReference type="Proteomes" id="UP000198729">
    <property type="component" value="Unassembled WGS sequence"/>
</dbReference>
<proteinExistence type="inferred from homology"/>
<keyword evidence="6 11" id="KW-0697">Rotamase</keyword>
<dbReference type="Gene3D" id="3.10.50.40">
    <property type="match status" value="1"/>
</dbReference>
<dbReference type="Pfam" id="PF00254">
    <property type="entry name" value="FKBP_C"/>
    <property type="match status" value="1"/>
</dbReference>
<dbReference type="GO" id="GO:0015031">
    <property type="term" value="P:protein transport"/>
    <property type="evidence" value="ECO:0007669"/>
    <property type="project" value="UniProtKB-UniRule"/>
</dbReference>
<dbReference type="GO" id="GO:0044183">
    <property type="term" value="F:protein folding chaperone"/>
    <property type="evidence" value="ECO:0007669"/>
    <property type="project" value="TreeGrafter"/>
</dbReference>
<dbReference type="InterPro" id="IPR001179">
    <property type="entry name" value="PPIase_FKBP_dom"/>
</dbReference>
<dbReference type="EC" id="5.2.1.8" evidence="3 11"/>
<comment type="similarity">
    <text evidence="2 11 13">Belongs to the FKBP-type PPIase family. Tig subfamily.</text>
</comment>
<dbReference type="Pfam" id="PF05697">
    <property type="entry name" value="Trigger_N"/>
    <property type="match status" value="1"/>
</dbReference>
<keyword evidence="7 11" id="KW-0143">Chaperone</keyword>
<sequence length="434" mass="49239">MPTQVETTNPLERSFELSVPRQKIEAEVESRLKRLAPKVKLQGFRPGKVPLKVVAQQHGTQLHQEVLSEFLQKEFTDFVTKEKFHVAGHPHFTATNQGNDGGDYTFNITFEIYPDFELIDFSEITVKKPVITIGEAEIQKTLEILRKQQANFEKADRAAQLGDRVNIDYNGQLDGENFAGGQASDYSLILGEGHLLKDFENAVIGLRAGEEKSFDLVFPDSYPGKEVAGKKVTFTIKLNQVDALILPEVDSAFARLLGVADGDLDKMKEEIEANLHREVLQRTRAKLKDQVMQALLDKIALIAPQALIQREVDSLIEEFRKEQSARGLSNQNTDFPREIFLERAERRVKLGLIIAKLIDTHKLSVKPEQVKQYIEALAQSYENPDQVVAWHYASADRVKNFEPIVLEDNVVSWILEKTQVIEEATTFEELMERV</sequence>
<evidence type="ECO:0000313" key="15">
    <source>
        <dbReference type="EMBL" id="SCZ84701.1"/>
    </source>
</evidence>
<evidence type="ECO:0000256" key="10">
    <source>
        <dbReference type="ARBA" id="ARBA00029986"/>
    </source>
</evidence>
<dbReference type="GO" id="GO:0003755">
    <property type="term" value="F:peptidyl-prolyl cis-trans isomerase activity"/>
    <property type="evidence" value="ECO:0007669"/>
    <property type="project" value="UniProtKB-UniRule"/>
</dbReference>
<dbReference type="InterPro" id="IPR008881">
    <property type="entry name" value="Trigger_fac_ribosome-bd_bac"/>
</dbReference>
<dbReference type="RefSeq" id="WP_090284388.1">
    <property type="nucleotide sequence ID" value="NZ_FMWO01000031.1"/>
</dbReference>
<dbReference type="InterPro" id="IPR008880">
    <property type="entry name" value="Trigger_fac_C"/>
</dbReference>
<evidence type="ECO:0000259" key="14">
    <source>
        <dbReference type="PROSITE" id="PS50059"/>
    </source>
</evidence>
<evidence type="ECO:0000256" key="11">
    <source>
        <dbReference type="HAMAP-Rule" id="MF_00303"/>
    </source>
</evidence>
<accession>A0A1G5SDT5</accession>
<keyword evidence="5 11" id="KW-0132">Cell division</keyword>
<dbReference type="GO" id="GO:0043022">
    <property type="term" value="F:ribosome binding"/>
    <property type="evidence" value="ECO:0007669"/>
    <property type="project" value="TreeGrafter"/>
</dbReference>
<dbReference type="InterPro" id="IPR046357">
    <property type="entry name" value="PPIase_dom_sf"/>
</dbReference>
<dbReference type="EMBL" id="FMWO01000031">
    <property type="protein sequence ID" value="SCZ84701.1"/>
    <property type="molecule type" value="Genomic_DNA"/>
</dbReference>
<evidence type="ECO:0000256" key="7">
    <source>
        <dbReference type="ARBA" id="ARBA00023186"/>
    </source>
</evidence>
<dbReference type="Pfam" id="PF05698">
    <property type="entry name" value="Trigger_C"/>
    <property type="match status" value="1"/>
</dbReference>
<dbReference type="PANTHER" id="PTHR30560">
    <property type="entry name" value="TRIGGER FACTOR CHAPERONE AND PEPTIDYL-PROLYL CIS/TRANS ISOMERASE"/>
    <property type="match status" value="1"/>
</dbReference>
<dbReference type="SUPFAM" id="SSF109998">
    <property type="entry name" value="Triger factor/SurA peptide-binding domain-like"/>
    <property type="match status" value="1"/>
</dbReference>
<comment type="catalytic activity">
    <reaction evidence="1 11 12">
        <text>[protein]-peptidylproline (omega=180) = [protein]-peptidylproline (omega=0)</text>
        <dbReference type="Rhea" id="RHEA:16237"/>
        <dbReference type="Rhea" id="RHEA-COMP:10747"/>
        <dbReference type="Rhea" id="RHEA-COMP:10748"/>
        <dbReference type="ChEBI" id="CHEBI:83833"/>
        <dbReference type="ChEBI" id="CHEBI:83834"/>
        <dbReference type="EC" id="5.2.1.8"/>
    </reaction>
</comment>
<evidence type="ECO:0000256" key="8">
    <source>
        <dbReference type="ARBA" id="ARBA00023235"/>
    </source>
</evidence>
<dbReference type="PIRSF" id="PIRSF003095">
    <property type="entry name" value="Trigger_factor"/>
    <property type="match status" value="1"/>
</dbReference>
<evidence type="ECO:0000256" key="1">
    <source>
        <dbReference type="ARBA" id="ARBA00000971"/>
    </source>
</evidence>
<dbReference type="InterPro" id="IPR027304">
    <property type="entry name" value="Trigger_fact/SurA_dom_sf"/>
</dbReference>
<reference evidence="15 16" key="1">
    <citation type="submission" date="2016-10" db="EMBL/GenBank/DDBJ databases">
        <authorList>
            <person name="de Groot N.N."/>
        </authorList>
    </citation>
    <scope>NUCLEOTIDE SEQUENCE [LARGE SCALE GENOMIC DNA]</scope>
    <source>
        <strain evidence="15">1</strain>
    </source>
</reference>
<keyword evidence="11" id="KW-0963">Cytoplasm</keyword>
<evidence type="ECO:0000256" key="2">
    <source>
        <dbReference type="ARBA" id="ARBA00005464"/>
    </source>
</evidence>
<gene>
    <name evidence="11 15" type="primary">tig</name>
    <name evidence="15" type="ORF">NSMM_250027</name>
</gene>
<dbReference type="STRING" id="51642.NSMM_250027"/>
<dbReference type="GO" id="GO:0005737">
    <property type="term" value="C:cytoplasm"/>
    <property type="evidence" value="ECO:0007669"/>
    <property type="project" value="UniProtKB-SubCell"/>
</dbReference>
<dbReference type="GO" id="GO:0051083">
    <property type="term" value="P:'de novo' cotranslational protein folding"/>
    <property type="evidence" value="ECO:0007669"/>
    <property type="project" value="TreeGrafter"/>
</dbReference>
<dbReference type="NCBIfam" id="TIGR00115">
    <property type="entry name" value="tig"/>
    <property type="match status" value="1"/>
</dbReference>
<evidence type="ECO:0000256" key="12">
    <source>
        <dbReference type="PROSITE-ProRule" id="PRU00277"/>
    </source>
</evidence>
<evidence type="ECO:0000256" key="13">
    <source>
        <dbReference type="RuleBase" id="RU003914"/>
    </source>
</evidence>